<feature type="domain" description="DAHP synthetase I/KDSA" evidence="7">
    <location>
        <begin position="1"/>
        <end position="245"/>
    </location>
</feature>
<comment type="caution">
    <text evidence="8">The sequence shown here is derived from an EMBL/GenBank/DDBJ whole genome shotgun (WGS) entry which is preliminary data.</text>
</comment>
<dbReference type="NCBIfam" id="NF003543">
    <property type="entry name" value="PRK05198.1"/>
    <property type="match status" value="1"/>
</dbReference>
<comment type="catalytic activity">
    <reaction evidence="6">
        <text>D-arabinose 5-phosphate + phosphoenolpyruvate + H2O = 3-deoxy-alpha-D-manno-2-octulosonate-8-phosphate + phosphate</text>
        <dbReference type="Rhea" id="RHEA:14053"/>
        <dbReference type="ChEBI" id="CHEBI:15377"/>
        <dbReference type="ChEBI" id="CHEBI:43474"/>
        <dbReference type="ChEBI" id="CHEBI:57693"/>
        <dbReference type="ChEBI" id="CHEBI:58702"/>
        <dbReference type="ChEBI" id="CHEBI:85985"/>
        <dbReference type="EC" id="2.5.1.55"/>
    </reaction>
</comment>
<sequence length="249" mass="26860">IESESSCLQIAEKLKSISRDAGIPFIFKSSYDKANRSSVNSFRGLGLEAGLKALEKVRTELEVAVLSDVHCREEVDAAASVLDVLQIPAFLCRQTDLIVAAASTGKPINVKKGQFMAPWDVENIIEKIRSAGNDNILITERGTCFGYNNLVVDMRAFAQMRSFGYPIIFDATHGVQLPGGKGHASGGEREFVVPLSRAAVGAGCDGLFIEVHQNPDEAPCDGPNMLQVDVLKDLLEQVKAIKEILAAGE</sequence>
<evidence type="ECO:0000256" key="1">
    <source>
        <dbReference type="ARBA" id="ARBA00004496"/>
    </source>
</evidence>
<accession>X0SYT2</accession>
<dbReference type="EMBL" id="BARS01002046">
    <property type="protein sequence ID" value="GAF80301.1"/>
    <property type="molecule type" value="Genomic_DNA"/>
</dbReference>
<dbReference type="GO" id="GO:0005737">
    <property type="term" value="C:cytoplasm"/>
    <property type="evidence" value="ECO:0007669"/>
    <property type="project" value="UniProtKB-SubCell"/>
</dbReference>
<keyword evidence="4" id="KW-0963">Cytoplasm</keyword>
<evidence type="ECO:0000256" key="2">
    <source>
        <dbReference type="ARBA" id="ARBA00010499"/>
    </source>
</evidence>
<dbReference type="Pfam" id="PF00793">
    <property type="entry name" value="DAHP_synth_1"/>
    <property type="match status" value="1"/>
</dbReference>
<comment type="subcellular location">
    <subcellularLocation>
        <location evidence="1">Cytoplasm</location>
    </subcellularLocation>
</comment>
<evidence type="ECO:0000256" key="6">
    <source>
        <dbReference type="ARBA" id="ARBA00049112"/>
    </source>
</evidence>
<dbReference type="InterPro" id="IPR006218">
    <property type="entry name" value="DAHP1/KDSA"/>
</dbReference>
<dbReference type="SUPFAM" id="SSF51569">
    <property type="entry name" value="Aldolase"/>
    <property type="match status" value="1"/>
</dbReference>
<comment type="similarity">
    <text evidence="2">Belongs to the KdsA family.</text>
</comment>
<evidence type="ECO:0000259" key="7">
    <source>
        <dbReference type="Pfam" id="PF00793"/>
    </source>
</evidence>
<feature type="non-terminal residue" evidence="8">
    <location>
        <position position="1"/>
    </location>
</feature>
<organism evidence="8">
    <name type="scientific">marine sediment metagenome</name>
    <dbReference type="NCBI Taxonomy" id="412755"/>
    <lineage>
        <taxon>unclassified sequences</taxon>
        <taxon>metagenomes</taxon>
        <taxon>ecological metagenomes</taxon>
    </lineage>
</organism>
<evidence type="ECO:0000313" key="8">
    <source>
        <dbReference type="EMBL" id="GAF80301.1"/>
    </source>
</evidence>
<dbReference type="AlphaFoldDB" id="X0SYT2"/>
<dbReference type="InterPro" id="IPR006269">
    <property type="entry name" value="KDO8P_synthase"/>
</dbReference>
<dbReference type="PANTHER" id="PTHR21057">
    <property type="entry name" value="PHOSPHO-2-DEHYDRO-3-DEOXYHEPTONATE ALDOLASE"/>
    <property type="match status" value="1"/>
</dbReference>
<gene>
    <name evidence="8" type="ORF">S01H1_03811</name>
</gene>
<evidence type="ECO:0000256" key="3">
    <source>
        <dbReference type="ARBA" id="ARBA00012693"/>
    </source>
</evidence>
<protein>
    <recommendedName>
        <fullName evidence="3">3-deoxy-8-phosphooctulonate synthase</fullName>
        <ecNumber evidence="3">2.5.1.55</ecNumber>
    </recommendedName>
</protein>
<evidence type="ECO:0000256" key="5">
    <source>
        <dbReference type="ARBA" id="ARBA00022679"/>
    </source>
</evidence>
<keyword evidence="5" id="KW-0808">Transferase</keyword>
<dbReference type="GO" id="GO:0008676">
    <property type="term" value="F:3-deoxy-8-phosphooctulonate synthase activity"/>
    <property type="evidence" value="ECO:0007669"/>
    <property type="project" value="UniProtKB-EC"/>
</dbReference>
<dbReference type="InterPro" id="IPR013785">
    <property type="entry name" value="Aldolase_TIM"/>
</dbReference>
<dbReference type="EC" id="2.5.1.55" evidence="3"/>
<name>X0SYT2_9ZZZZ</name>
<proteinExistence type="inferred from homology"/>
<reference evidence="8" key="1">
    <citation type="journal article" date="2014" name="Front. Microbiol.">
        <title>High frequency of phylogenetically diverse reductive dehalogenase-homologous genes in deep subseafloor sedimentary metagenomes.</title>
        <authorList>
            <person name="Kawai M."/>
            <person name="Futagami T."/>
            <person name="Toyoda A."/>
            <person name="Takaki Y."/>
            <person name="Nishi S."/>
            <person name="Hori S."/>
            <person name="Arai W."/>
            <person name="Tsubouchi T."/>
            <person name="Morono Y."/>
            <person name="Uchiyama I."/>
            <person name="Ito T."/>
            <person name="Fujiyama A."/>
            <person name="Inagaki F."/>
            <person name="Takami H."/>
        </authorList>
    </citation>
    <scope>NUCLEOTIDE SEQUENCE</scope>
    <source>
        <strain evidence="8">Expedition CK06-06</strain>
    </source>
</reference>
<dbReference type="Gene3D" id="3.20.20.70">
    <property type="entry name" value="Aldolase class I"/>
    <property type="match status" value="1"/>
</dbReference>
<dbReference type="NCBIfam" id="TIGR01362">
    <property type="entry name" value="KDO8P_synth"/>
    <property type="match status" value="1"/>
</dbReference>
<evidence type="ECO:0000256" key="4">
    <source>
        <dbReference type="ARBA" id="ARBA00022490"/>
    </source>
</evidence>